<sequence>MSSLAAFSSGSRASVSNLLRSSRSGVIGVPLRILGGSRAMSFDLRRGRRVNVMAKIVKKGKVKHEIDPNAKIVQKMAAETGLDSIDQVLSLESKYEQGHGEQLQSPNYSKSMKRLDKTEKLKRNESGVFLLPELGHCTLDIIGQILCSHLKARDEHLPNSSSPIREQSSKSEGEHVQNEVDADVA</sequence>
<reference evidence="2" key="1">
    <citation type="submission" date="2016-10" db="EMBL/GenBank/DDBJ databases">
        <title>The evolution of sex chromosomes in Asparagus.</title>
        <authorList>
            <person name="Leebens-Mack J."/>
            <person name="Bowers J."/>
            <person name="Harkess A."/>
            <person name="Ayyampalayam S."/>
        </authorList>
    </citation>
    <scope>NUCLEOTIDE SEQUENCE [LARGE SCALE GENOMIC DNA]</scope>
    <source>
        <tissue evidence="2">Spear</tissue>
    </source>
</reference>
<evidence type="ECO:0000313" key="3">
    <source>
        <dbReference type="EMBL" id="ONK79346.1"/>
    </source>
</evidence>
<proteinExistence type="predicted"/>
<dbReference type="Proteomes" id="UP000243459">
    <property type="component" value="Chromosome 1"/>
</dbReference>
<evidence type="ECO:0000313" key="4">
    <source>
        <dbReference type="Proteomes" id="UP000243459"/>
    </source>
</evidence>
<dbReference type="EMBL" id="CM007381">
    <property type="protein sequence ID" value="ONK79346.1"/>
    <property type="molecule type" value="Genomic_DNA"/>
</dbReference>
<evidence type="ECO:0000313" key="2">
    <source>
        <dbReference type="EMBL" id="ONK54756.1"/>
    </source>
</evidence>
<dbReference type="AlphaFoldDB" id="A0A1R3L568"/>
<name>A0A1R3L568_ASPOF</name>
<feature type="region of interest" description="Disordered" evidence="1">
    <location>
        <begin position="155"/>
        <end position="185"/>
    </location>
</feature>
<dbReference type="Gramene" id="ONK54756">
    <property type="protein sequence ID" value="ONK54756"/>
    <property type="gene ID" value="A4U43_UnF11910"/>
</dbReference>
<dbReference type="Gramene" id="ONK79346">
    <property type="protein sequence ID" value="ONK79346"/>
    <property type="gene ID" value="A4U43_C01F5430"/>
</dbReference>
<feature type="compositionally biased region" description="Basic and acidic residues" evidence="1">
    <location>
        <begin position="167"/>
        <end position="178"/>
    </location>
</feature>
<accession>A0A1R3L568</accession>
<reference evidence="4" key="2">
    <citation type="journal article" date="2017" name="Nat. Commun.">
        <title>The asparagus genome sheds light on the origin and evolution of a young Y chromosome.</title>
        <authorList>
            <person name="Harkess A."/>
            <person name="Zhou J."/>
            <person name="Xu C."/>
            <person name="Bowers J.E."/>
            <person name="Van der Hulst R."/>
            <person name="Ayyampalayam S."/>
            <person name="Mercati F."/>
            <person name="Riccardi P."/>
            <person name="McKain M.R."/>
            <person name="Kakrana A."/>
            <person name="Tang H."/>
            <person name="Ray J."/>
            <person name="Groenendijk J."/>
            <person name="Arikit S."/>
            <person name="Mathioni S.M."/>
            <person name="Nakano M."/>
            <person name="Shan H."/>
            <person name="Telgmann-Rauber A."/>
            <person name="Kanno A."/>
            <person name="Yue Z."/>
            <person name="Chen H."/>
            <person name="Li W."/>
            <person name="Chen Y."/>
            <person name="Xu X."/>
            <person name="Zhang Y."/>
            <person name="Luo S."/>
            <person name="Chen H."/>
            <person name="Gao J."/>
            <person name="Mao Z."/>
            <person name="Pires J.C."/>
            <person name="Luo M."/>
            <person name="Kudrna D."/>
            <person name="Wing R.A."/>
            <person name="Meyers B.C."/>
            <person name="Yi K."/>
            <person name="Kong H."/>
            <person name="Lavrijsen P."/>
            <person name="Sunseri F."/>
            <person name="Falavigna A."/>
            <person name="Ye Y."/>
            <person name="Leebens-Mack J.H."/>
            <person name="Chen G."/>
        </authorList>
    </citation>
    <scope>NUCLEOTIDE SEQUENCE [LARGE SCALE GENOMIC DNA]</scope>
    <source>
        <strain evidence="4">cv. DH0086</strain>
    </source>
</reference>
<protein>
    <submittedName>
        <fullName evidence="2">Uncharacterized protein</fullName>
    </submittedName>
</protein>
<keyword evidence="4" id="KW-1185">Reference proteome</keyword>
<dbReference type="EMBL" id="KV864245">
    <property type="protein sequence ID" value="ONK54756.1"/>
    <property type="molecule type" value="Genomic_DNA"/>
</dbReference>
<gene>
    <name evidence="3" type="ORF">A4U43_C01F5430</name>
    <name evidence="2" type="ORF">A4U43_UnF11910</name>
</gene>
<organism evidence="2 4">
    <name type="scientific">Asparagus officinalis</name>
    <name type="common">Garden asparagus</name>
    <dbReference type="NCBI Taxonomy" id="4686"/>
    <lineage>
        <taxon>Eukaryota</taxon>
        <taxon>Viridiplantae</taxon>
        <taxon>Streptophyta</taxon>
        <taxon>Embryophyta</taxon>
        <taxon>Tracheophyta</taxon>
        <taxon>Spermatophyta</taxon>
        <taxon>Magnoliopsida</taxon>
        <taxon>Liliopsida</taxon>
        <taxon>Asparagales</taxon>
        <taxon>Asparagaceae</taxon>
        <taxon>Asparagoideae</taxon>
        <taxon>Asparagus</taxon>
    </lineage>
</organism>
<evidence type="ECO:0000256" key="1">
    <source>
        <dbReference type="SAM" id="MobiDB-lite"/>
    </source>
</evidence>